<evidence type="ECO:0000256" key="4">
    <source>
        <dbReference type="ARBA" id="ARBA00023015"/>
    </source>
</evidence>
<gene>
    <name evidence="11" type="ORF">RCL2_000120700</name>
    <name evidence="10" type="ORF">RclHR1_00450041</name>
</gene>
<evidence type="ECO:0000313" key="12">
    <source>
        <dbReference type="Proteomes" id="UP000247702"/>
    </source>
</evidence>
<evidence type="ECO:0000256" key="8">
    <source>
        <dbReference type="RuleBase" id="RU366036"/>
    </source>
</evidence>
<evidence type="ECO:0000313" key="11">
    <source>
        <dbReference type="EMBL" id="GES73688.1"/>
    </source>
</evidence>
<reference evidence="10 12" key="1">
    <citation type="submission" date="2017-11" db="EMBL/GenBank/DDBJ databases">
        <title>The genome of Rhizophagus clarus HR1 reveals common genetic basis of auxotrophy among arbuscular mycorrhizal fungi.</title>
        <authorList>
            <person name="Kobayashi Y."/>
        </authorList>
    </citation>
    <scope>NUCLEOTIDE SEQUENCE [LARGE SCALE GENOMIC DNA]</scope>
    <source>
        <strain evidence="10 12">HR1</strain>
    </source>
</reference>
<keyword evidence="6 8" id="KW-0804">Transcription</keyword>
<dbReference type="Gene3D" id="6.10.280.10">
    <property type="entry name" value="Mediator complex, subunit Med21"/>
    <property type="match status" value="2"/>
</dbReference>
<keyword evidence="12" id="KW-1185">Reference proteome</keyword>
<dbReference type="Proteomes" id="UP000247702">
    <property type="component" value="Unassembled WGS sequence"/>
</dbReference>
<keyword evidence="4 8" id="KW-0805">Transcription regulation</keyword>
<dbReference type="GO" id="GO:0016592">
    <property type="term" value="C:mediator complex"/>
    <property type="evidence" value="ECO:0007669"/>
    <property type="project" value="UniProtKB-UniRule"/>
</dbReference>
<evidence type="ECO:0000256" key="1">
    <source>
        <dbReference type="ARBA" id="ARBA00004123"/>
    </source>
</evidence>
<comment type="caution">
    <text evidence="10">The sequence shown here is derived from an EMBL/GenBank/DDBJ whole genome shotgun (WGS) entry which is preliminary data.</text>
</comment>
<evidence type="ECO:0000256" key="9">
    <source>
        <dbReference type="SAM" id="Coils"/>
    </source>
</evidence>
<keyword evidence="5 8" id="KW-0010">Activator</keyword>
<feature type="coiled-coil region" evidence="9">
    <location>
        <begin position="89"/>
        <end position="123"/>
    </location>
</feature>
<evidence type="ECO:0000256" key="5">
    <source>
        <dbReference type="ARBA" id="ARBA00023159"/>
    </source>
</evidence>
<comment type="similarity">
    <text evidence="2 8">Belongs to the Mediator complex subunit 21 family.</text>
</comment>
<dbReference type="InterPro" id="IPR021384">
    <property type="entry name" value="Mediator_Med21"/>
</dbReference>
<evidence type="ECO:0000256" key="2">
    <source>
        <dbReference type="ARBA" id="ARBA00005770"/>
    </source>
</evidence>
<dbReference type="STRING" id="94130.A0A2Z6RHS2"/>
<sequence>MQNPLSYEKEETIEVATSINMDRLTQLQDAIDEMARMFANSVEFLNRVQVGQDQVKLKESQQEIVQDVVKKAKQIEILIDNLPGLRNTEQEQFDMIKELNKEMHEANLEYLKAVEDAESLRKQIVETIGILCRDQSTAYNSEE</sequence>
<dbReference type="PANTHER" id="PTHR13381">
    <property type="entry name" value="RNA POLYMERASE II HOLOENZYME COMPONENT SRB7"/>
    <property type="match status" value="1"/>
</dbReference>
<reference evidence="11" key="2">
    <citation type="submission" date="2019-10" db="EMBL/GenBank/DDBJ databases">
        <title>Conservation and host-specific expression of non-tandemly repeated heterogenous ribosome RNA gene in arbuscular mycorrhizal fungi.</title>
        <authorList>
            <person name="Maeda T."/>
            <person name="Kobayashi Y."/>
            <person name="Nakagawa T."/>
            <person name="Ezawa T."/>
            <person name="Yamaguchi K."/>
            <person name="Bino T."/>
            <person name="Nishimoto Y."/>
            <person name="Shigenobu S."/>
            <person name="Kawaguchi M."/>
        </authorList>
    </citation>
    <scope>NUCLEOTIDE SEQUENCE</scope>
    <source>
        <strain evidence="11">HR1</strain>
    </source>
</reference>
<organism evidence="10 12">
    <name type="scientific">Rhizophagus clarus</name>
    <dbReference type="NCBI Taxonomy" id="94130"/>
    <lineage>
        <taxon>Eukaryota</taxon>
        <taxon>Fungi</taxon>
        <taxon>Fungi incertae sedis</taxon>
        <taxon>Mucoromycota</taxon>
        <taxon>Glomeromycotina</taxon>
        <taxon>Glomeromycetes</taxon>
        <taxon>Glomerales</taxon>
        <taxon>Glomeraceae</taxon>
        <taxon>Rhizophagus</taxon>
    </lineage>
</organism>
<protein>
    <recommendedName>
        <fullName evidence="3 8">Mediator of RNA polymerase II transcription subunit 21</fullName>
    </recommendedName>
</protein>
<evidence type="ECO:0000256" key="6">
    <source>
        <dbReference type="ARBA" id="ARBA00023163"/>
    </source>
</evidence>
<keyword evidence="7 8" id="KW-0539">Nucleus</keyword>
<name>A0A2Z6RHS2_9GLOM</name>
<accession>A0A2Z6RHS2</accession>
<dbReference type="EMBL" id="BLAL01000009">
    <property type="protein sequence ID" value="GES73688.1"/>
    <property type="molecule type" value="Genomic_DNA"/>
</dbReference>
<comment type="subcellular location">
    <subcellularLocation>
        <location evidence="1 8">Nucleus</location>
    </subcellularLocation>
</comment>
<dbReference type="Pfam" id="PF11221">
    <property type="entry name" value="Med21"/>
    <property type="match status" value="1"/>
</dbReference>
<dbReference type="Proteomes" id="UP000615446">
    <property type="component" value="Unassembled WGS sequence"/>
</dbReference>
<dbReference type="EMBL" id="BEXD01003815">
    <property type="protein sequence ID" value="GBC02206.1"/>
    <property type="molecule type" value="Genomic_DNA"/>
</dbReference>
<keyword evidence="9" id="KW-0175">Coiled coil</keyword>
<dbReference type="GO" id="GO:0003712">
    <property type="term" value="F:transcription coregulator activity"/>
    <property type="evidence" value="ECO:0007669"/>
    <property type="project" value="TreeGrafter"/>
</dbReference>
<dbReference type="InterPro" id="IPR037212">
    <property type="entry name" value="Med7/Med21-like"/>
</dbReference>
<comment type="function">
    <text evidence="8">Component of the Mediator complex, a coactivator involved in the regulated transcription of nearly all RNA polymerase II-dependent genes. Mediator functions as a bridge to convey information from gene-specific regulatory proteins to the basal RNA polymerase II transcription machinery. Mediator is recruited to promoters by direct interactions with regulatory proteins and serves as a scaffold for the assembly of a functional preinitiation complex with RNA polymerase II and the general transcription factors.</text>
</comment>
<dbReference type="OrthoDB" id="526653at2759"/>
<dbReference type="SUPFAM" id="SSF140718">
    <property type="entry name" value="Mediator hinge subcomplex-like"/>
    <property type="match status" value="1"/>
</dbReference>
<dbReference type="PANTHER" id="PTHR13381:SF0">
    <property type="entry name" value="MEDIATOR OF RNA POLYMERASE II TRANSCRIPTION SUBUNIT 21"/>
    <property type="match status" value="1"/>
</dbReference>
<evidence type="ECO:0000256" key="3">
    <source>
        <dbReference type="ARBA" id="ARBA00019691"/>
    </source>
</evidence>
<dbReference type="GO" id="GO:0006357">
    <property type="term" value="P:regulation of transcription by RNA polymerase II"/>
    <property type="evidence" value="ECO:0007669"/>
    <property type="project" value="TreeGrafter"/>
</dbReference>
<evidence type="ECO:0000256" key="7">
    <source>
        <dbReference type="ARBA" id="ARBA00023242"/>
    </source>
</evidence>
<comment type="subunit">
    <text evidence="8">Component of the Mediator complex.</text>
</comment>
<dbReference type="AlphaFoldDB" id="A0A2Z6RHS2"/>
<proteinExistence type="inferred from homology"/>
<evidence type="ECO:0000313" key="10">
    <source>
        <dbReference type="EMBL" id="GBC02206.1"/>
    </source>
</evidence>